<keyword evidence="2" id="KW-1185">Reference proteome</keyword>
<evidence type="ECO:0000313" key="2">
    <source>
        <dbReference type="Proteomes" id="UP000324222"/>
    </source>
</evidence>
<dbReference type="Proteomes" id="UP000324222">
    <property type="component" value="Unassembled WGS sequence"/>
</dbReference>
<dbReference type="AlphaFoldDB" id="A0A5B7G8F3"/>
<reference evidence="1 2" key="1">
    <citation type="submission" date="2019-05" db="EMBL/GenBank/DDBJ databases">
        <title>Another draft genome of Portunus trituberculatus and its Hox gene families provides insights of decapod evolution.</title>
        <authorList>
            <person name="Jeong J.-H."/>
            <person name="Song I."/>
            <person name="Kim S."/>
            <person name="Choi T."/>
            <person name="Kim D."/>
            <person name="Ryu S."/>
            <person name="Kim W."/>
        </authorList>
    </citation>
    <scope>NUCLEOTIDE SEQUENCE [LARGE SCALE GENOMIC DNA]</scope>
    <source>
        <tissue evidence="1">Muscle</tissue>
    </source>
</reference>
<evidence type="ECO:0000313" key="1">
    <source>
        <dbReference type="EMBL" id="MPC53503.1"/>
    </source>
</evidence>
<name>A0A5B7G8F3_PORTR</name>
<accession>A0A5B7G8F3</accession>
<proteinExistence type="predicted"/>
<gene>
    <name evidence="1" type="ORF">E2C01_047397</name>
</gene>
<dbReference type="EMBL" id="VSRR010011669">
    <property type="protein sequence ID" value="MPC53503.1"/>
    <property type="molecule type" value="Genomic_DNA"/>
</dbReference>
<protein>
    <submittedName>
        <fullName evidence="1">Uncharacterized protein</fullName>
    </submittedName>
</protein>
<organism evidence="1 2">
    <name type="scientific">Portunus trituberculatus</name>
    <name type="common">Swimming crab</name>
    <name type="synonym">Neptunus trituberculatus</name>
    <dbReference type="NCBI Taxonomy" id="210409"/>
    <lineage>
        <taxon>Eukaryota</taxon>
        <taxon>Metazoa</taxon>
        <taxon>Ecdysozoa</taxon>
        <taxon>Arthropoda</taxon>
        <taxon>Crustacea</taxon>
        <taxon>Multicrustacea</taxon>
        <taxon>Malacostraca</taxon>
        <taxon>Eumalacostraca</taxon>
        <taxon>Eucarida</taxon>
        <taxon>Decapoda</taxon>
        <taxon>Pleocyemata</taxon>
        <taxon>Brachyura</taxon>
        <taxon>Eubrachyura</taxon>
        <taxon>Portunoidea</taxon>
        <taxon>Portunidae</taxon>
        <taxon>Portuninae</taxon>
        <taxon>Portunus</taxon>
    </lineage>
</organism>
<sequence>MWQAPPGVWCQLRCKGLEKAPWYLANVEEGGIQAGVMWVLNESWRARSWLTVMASIGIDTLLMAHLTVMKSFFTFINI</sequence>
<comment type="caution">
    <text evidence="1">The sequence shown here is derived from an EMBL/GenBank/DDBJ whole genome shotgun (WGS) entry which is preliminary data.</text>
</comment>